<sequence length="249" mass="28690">MEQTKEELEIVIKKKEDEILGRAYDSLYLVYEKVRLTCKGLVSLFFYCQTPTHFSCQFCKIVTPSVFSTINKQSCSNRTIRMKFVEIVEKSAVKEINETCIYPCCNADQKHSAFIRRSINLIPKTIEKFTIVNCSITKNQFRKIIQVGRHIKEIKFIYCRTNLKGLQLSKSIHYSTQAIALTSGSPFKRLQIKDNRKMVGRFLKAASCTDLKSSLKLLEIGECVNFTDVNFYGKELGFKQLKSVECNLN</sequence>
<dbReference type="AlphaFoldDB" id="A0AAD1XTN0"/>
<organism evidence="1 2">
    <name type="scientific">Euplotes crassus</name>
    <dbReference type="NCBI Taxonomy" id="5936"/>
    <lineage>
        <taxon>Eukaryota</taxon>
        <taxon>Sar</taxon>
        <taxon>Alveolata</taxon>
        <taxon>Ciliophora</taxon>
        <taxon>Intramacronucleata</taxon>
        <taxon>Spirotrichea</taxon>
        <taxon>Hypotrichia</taxon>
        <taxon>Euplotida</taxon>
        <taxon>Euplotidae</taxon>
        <taxon>Moneuplotes</taxon>
    </lineage>
</organism>
<evidence type="ECO:0000313" key="2">
    <source>
        <dbReference type="Proteomes" id="UP001295684"/>
    </source>
</evidence>
<protein>
    <submittedName>
        <fullName evidence="1">Uncharacterized protein</fullName>
    </submittedName>
</protein>
<evidence type="ECO:0000313" key="1">
    <source>
        <dbReference type="EMBL" id="CAI2378332.1"/>
    </source>
</evidence>
<reference evidence="1" key="1">
    <citation type="submission" date="2023-07" db="EMBL/GenBank/DDBJ databases">
        <authorList>
            <consortium name="AG Swart"/>
            <person name="Singh M."/>
            <person name="Singh A."/>
            <person name="Seah K."/>
            <person name="Emmerich C."/>
        </authorList>
    </citation>
    <scope>NUCLEOTIDE SEQUENCE</scope>
    <source>
        <strain evidence="1">DP1</strain>
    </source>
</reference>
<accession>A0AAD1XTN0</accession>
<name>A0AAD1XTN0_EUPCR</name>
<keyword evidence="2" id="KW-1185">Reference proteome</keyword>
<dbReference type="Proteomes" id="UP001295684">
    <property type="component" value="Unassembled WGS sequence"/>
</dbReference>
<gene>
    <name evidence="1" type="ORF">ECRASSUSDP1_LOCUS19727</name>
</gene>
<dbReference type="EMBL" id="CAMPGE010020046">
    <property type="protein sequence ID" value="CAI2378332.1"/>
    <property type="molecule type" value="Genomic_DNA"/>
</dbReference>
<proteinExistence type="predicted"/>
<comment type="caution">
    <text evidence="1">The sequence shown here is derived from an EMBL/GenBank/DDBJ whole genome shotgun (WGS) entry which is preliminary data.</text>
</comment>